<comment type="caution">
    <text evidence="5">The sequence shown here is derived from an EMBL/GenBank/DDBJ whole genome shotgun (WGS) entry which is preliminary data.</text>
</comment>
<dbReference type="AlphaFoldDB" id="A0A482VP03"/>
<dbReference type="STRING" id="1661398.A0A482VP03"/>
<evidence type="ECO:0000256" key="4">
    <source>
        <dbReference type="SAM" id="SignalP"/>
    </source>
</evidence>
<gene>
    <name evidence="5" type="ORF">BDFB_005049</name>
</gene>
<dbReference type="InterPro" id="IPR002213">
    <property type="entry name" value="UDP_glucos_trans"/>
</dbReference>
<dbReference type="SUPFAM" id="SSF53756">
    <property type="entry name" value="UDP-Glycosyltransferase/glycogen phosphorylase"/>
    <property type="match status" value="2"/>
</dbReference>
<evidence type="ECO:0000256" key="3">
    <source>
        <dbReference type="ARBA" id="ARBA00022679"/>
    </source>
</evidence>
<dbReference type="OrthoDB" id="5835829at2759"/>
<protein>
    <submittedName>
        <fullName evidence="5">UDP-glucuronosyltransferase 1-7C-like</fullName>
    </submittedName>
</protein>
<dbReference type="Proteomes" id="UP000292052">
    <property type="component" value="Unassembled WGS sequence"/>
</dbReference>
<dbReference type="InterPro" id="IPR050271">
    <property type="entry name" value="UDP-glycosyltransferase"/>
</dbReference>
<accession>A0A482VP03</accession>
<keyword evidence="3 5" id="KW-0808">Transferase</keyword>
<comment type="similarity">
    <text evidence="1">Belongs to the UDP-glycosyltransferase family.</text>
</comment>
<name>A0A482VP03_ASBVE</name>
<feature type="chain" id="PRO_5019815850" evidence="4">
    <location>
        <begin position="18"/>
        <end position="556"/>
    </location>
</feature>
<organism evidence="5 6">
    <name type="scientific">Asbolus verrucosus</name>
    <name type="common">Desert ironclad beetle</name>
    <dbReference type="NCBI Taxonomy" id="1661398"/>
    <lineage>
        <taxon>Eukaryota</taxon>
        <taxon>Metazoa</taxon>
        <taxon>Ecdysozoa</taxon>
        <taxon>Arthropoda</taxon>
        <taxon>Hexapoda</taxon>
        <taxon>Insecta</taxon>
        <taxon>Pterygota</taxon>
        <taxon>Neoptera</taxon>
        <taxon>Endopterygota</taxon>
        <taxon>Coleoptera</taxon>
        <taxon>Polyphaga</taxon>
        <taxon>Cucujiformia</taxon>
        <taxon>Tenebrionidae</taxon>
        <taxon>Pimeliinae</taxon>
        <taxon>Asbolus</taxon>
    </lineage>
</organism>
<reference evidence="5 6" key="1">
    <citation type="submission" date="2017-03" db="EMBL/GenBank/DDBJ databases">
        <title>Genome of the blue death feigning beetle - Asbolus verrucosus.</title>
        <authorList>
            <person name="Rider S.D."/>
        </authorList>
    </citation>
    <scope>NUCLEOTIDE SEQUENCE [LARGE SCALE GENOMIC DNA]</scope>
    <source>
        <strain evidence="5">Butters</strain>
        <tissue evidence="5">Head and leg muscle</tissue>
    </source>
</reference>
<evidence type="ECO:0000256" key="2">
    <source>
        <dbReference type="ARBA" id="ARBA00022676"/>
    </source>
</evidence>
<sequence length="556" mass="64054">MCLKVFVLLNLFFVVYSYKILGLFPHPGKSHVDVFLSLTKALAKKGHEITVVSHFPLKTPLPNYTDVRLGDASSPLVDILTLDNFQGKRFEKWFTISVLNDFAQHSCRMGFKSPAFQEFIRKNHTFDVIIAELFNSDCFLGLVHKFKAPLIGISSSTIMPWTSERFGNPTHPAYIPVNIMDYSDRMTFFERMENLIVGFLYDLLFNGFMRKKNEMIAREYLGEDLPPLKDVIYNTSLFLINTHFSLNFPRPLVPAIVEVGGIHLHQPQKLPRIMLEDPSSHLVGVINMDSWQGQRTEKWFIIQLLDYFAQTSCKANFESPALRDFLKTDHTFDVIIAEFFNSDCLLGIVHKFKAPLIGISSCTIMHWTNERFGNPTNPAYIPNNIMDYTDQLSFFERVENLLVGLAHQIFYTEVMARNDEKIARQYFGESLPPLKNIFYNSSLLLVNTHFSLNLPRPLVPAVIEVGGIHIDNVNKLPEDLEKWISGSPHGVIYFSLGSMIKGHTFPEEKRREFLKAFGRLPQRVLWKWENDSMQGKPDNVMIQKWMPQLDILLRAH</sequence>
<dbReference type="FunFam" id="3.40.50.2000:FF:000144">
    <property type="entry name" value="UDP-glucuronosyltransferase"/>
    <property type="match status" value="1"/>
</dbReference>
<evidence type="ECO:0000313" key="5">
    <source>
        <dbReference type="EMBL" id="RZC34097.1"/>
    </source>
</evidence>
<dbReference type="PANTHER" id="PTHR48043">
    <property type="entry name" value="EG:EG0003.4 PROTEIN-RELATED"/>
    <property type="match status" value="1"/>
</dbReference>
<keyword evidence="4" id="KW-0732">Signal</keyword>
<evidence type="ECO:0000256" key="1">
    <source>
        <dbReference type="ARBA" id="ARBA00009995"/>
    </source>
</evidence>
<keyword evidence="6" id="KW-1185">Reference proteome</keyword>
<evidence type="ECO:0000313" key="6">
    <source>
        <dbReference type="Proteomes" id="UP000292052"/>
    </source>
</evidence>
<dbReference type="Gene3D" id="3.40.50.2000">
    <property type="entry name" value="Glycogen Phosphorylase B"/>
    <property type="match status" value="2"/>
</dbReference>
<dbReference type="Pfam" id="PF00201">
    <property type="entry name" value="UDPGT"/>
    <property type="match status" value="2"/>
</dbReference>
<dbReference type="GO" id="GO:0008194">
    <property type="term" value="F:UDP-glycosyltransferase activity"/>
    <property type="evidence" value="ECO:0007669"/>
    <property type="project" value="InterPro"/>
</dbReference>
<feature type="signal peptide" evidence="4">
    <location>
        <begin position="1"/>
        <end position="17"/>
    </location>
</feature>
<dbReference type="PANTHER" id="PTHR48043:SF114">
    <property type="entry name" value="IP04436P-RELATED"/>
    <property type="match status" value="1"/>
</dbReference>
<keyword evidence="2" id="KW-0328">Glycosyltransferase</keyword>
<proteinExistence type="inferred from homology"/>
<dbReference type="EMBL" id="QDEB01083029">
    <property type="protein sequence ID" value="RZC34097.1"/>
    <property type="molecule type" value="Genomic_DNA"/>
</dbReference>